<proteinExistence type="predicted"/>
<dbReference type="AlphaFoldDB" id="A0A444PNU9"/>
<reference evidence="1 2" key="1">
    <citation type="submission" date="2018-12" db="EMBL/GenBank/DDBJ databases">
        <authorList>
            <person name="Li F."/>
        </authorList>
    </citation>
    <scope>NUCLEOTIDE SEQUENCE [LARGE SCALE GENOMIC DNA]</scope>
    <source>
        <strain evidence="1 2">11W25H-1</strain>
    </source>
</reference>
<name>A0A444PNU9_9MICO</name>
<accession>A0A444PNU9</accession>
<keyword evidence="2" id="KW-1185">Reference proteome</keyword>
<dbReference type="Proteomes" id="UP000288547">
    <property type="component" value="Unassembled WGS sequence"/>
</dbReference>
<protein>
    <recommendedName>
        <fullName evidence="3">DUF4259 domain-containing protein</fullName>
    </recommendedName>
</protein>
<dbReference type="RefSeq" id="WP_128496386.1">
    <property type="nucleotide sequence ID" value="NZ_RZNB01000011.1"/>
</dbReference>
<evidence type="ECO:0008006" key="3">
    <source>
        <dbReference type="Google" id="ProtNLM"/>
    </source>
</evidence>
<gene>
    <name evidence="1" type="ORF">ELQ90_16420</name>
</gene>
<organism evidence="1 2">
    <name type="scientific">Labedella phragmitis</name>
    <dbReference type="NCBI Taxonomy" id="2498849"/>
    <lineage>
        <taxon>Bacteria</taxon>
        <taxon>Bacillati</taxon>
        <taxon>Actinomycetota</taxon>
        <taxon>Actinomycetes</taxon>
        <taxon>Micrococcales</taxon>
        <taxon>Microbacteriaceae</taxon>
        <taxon>Labedella</taxon>
    </lineage>
</organism>
<dbReference type="EMBL" id="RZNB01000011">
    <property type="protein sequence ID" value="RWZ45976.1"/>
    <property type="molecule type" value="Genomic_DNA"/>
</dbReference>
<evidence type="ECO:0000313" key="2">
    <source>
        <dbReference type="Proteomes" id="UP000288547"/>
    </source>
</evidence>
<sequence>MGAWDREPWANDSAADWFGDLMDSTSLREQWLAGISADPEEEFEVVRAGAWLFIQLGRTYVWPIENLDDDLERAIAALYAVRGAKEVAEDDELVDAITIEIAELESRR</sequence>
<evidence type="ECO:0000313" key="1">
    <source>
        <dbReference type="EMBL" id="RWZ45976.1"/>
    </source>
</evidence>
<dbReference type="OrthoDB" id="4990567at2"/>
<comment type="caution">
    <text evidence="1">The sequence shown here is derived from an EMBL/GenBank/DDBJ whole genome shotgun (WGS) entry which is preliminary data.</text>
</comment>